<keyword evidence="4" id="KW-1185">Reference proteome</keyword>
<dbReference type="Proteomes" id="UP001404104">
    <property type="component" value="Unassembled WGS sequence"/>
</dbReference>
<name>A0ABU9XQW8_9SPHN</name>
<sequence>MASVTIRNLPDDVKQDLRERAAKNGRSLEDEARRALIALVRPPSSPQRKSIGQMLYDGSRPGLELPIPPRSRARIPTFDD</sequence>
<proteinExistence type="predicted"/>
<dbReference type="Gene3D" id="1.10.1220.10">
    <property type="entry name" value="Met repressor-like"/>
    <property type="match status" value="1"/>
</dbReference>
<gene>
    <name evidence="3" type="ORF">ABC969_03425</name>
</gene>
<evidence type="ECO:0000256" key="1">
    <source>
        <dbReference type="SAM" id="MobiDB-lite"/>
    </source>
</evidence>
<dbReference type="InterPro" id="IPR053853">
    <property type="entry name" value="FitA-like_RHH"/>
</dbReference>
<reference evidence="3 4" key="1">
    <citation type="submission" date="2024-05" db="EMBL/GenBank/DDBJ databases">
        <authorList>
            <person name="Liu Q."/>
            <person name="Xin Y.-H."/>
        </authorList>
    </citation>
    <scope>NUCLEOTIDE SEQUENCE [LARGE SCALE GENOMIC DNA]</scope>
    <source>
        <strain evidence="3 4">CGMCC 1.15349</strain>
    </source>
</reference>
<evidence type="ECO:0000313" key="3">
    <source>
        <dbReference type="EMBL" id="MEN2785470.1"/>
    </source>
</evidence>
<dbReference type="InterPro" id="IPR010985">
    <property type="entry name" value="Ribbon_hlx_hlx"/>
</dbReference>
<dbReference type="EMBL" id="JBDIMF010000001">
    <property type="protein sequence ID" value="MEN2785470.1"/>
    <property type="molecule type" value="Genomic_DNA"/>
</dbReference>
<protein>
    <recommendedName>
        <fullName evidence="2">Antitoxin FitA-like ribbon-helix-helix domain-containing protein</fullName>
    </recommendedName>
</protein>
<evidence type="ECO:0000259" key="2">
    <source>
        <dbReference type="Pfam" id="PF22513"/>
    </source>
</evidence>
<evidence type="ECO:0000313" key="4">
    <source>
        <dbReference type="Proteomes" id="UP001404104"/>
    </source>
</evidence>
<dbReference type="SUPFAM" id="SSF47598">
    <property type="entry name" value="Ribbon-helix-helix"/>
    <property type="match status" value="1"/>
</dbReference>
<feature type="region of interest" description="Disordered" evidence="1">
    <location>
        <begin position="39"/>
        <end position="80"/>
    </location>
</feature>
<dbReference type="InterPro" id="IPR013321">
    <property type="entry name" value="Arc_rbn_hlx_hlx"/>
</dbReference>
<feature type="domain" description="Antitoxin FitA-like ribbon-helix-helix" evidence="2">
    <location>
        <begin position="2"/>
        <end position="38"/>
    </location>
</feature>
<comment type="caution">
    <text evidence="3">The sequence shown here is derived from an EMBL/GenBank/DDBJ whole genome shotgun (WGS) entry which is preliminary data.</text>
</comment>
<dbReference type="RefSeq" id="WP_345862967.1">
    <property type="nucleotide sequence ID" value="NZ_JBDIMF010000001.1"/>
</dbReference>
<accession>A0ABU9XQW8</accession>
<dbReference type="Pfam" id="PF22513">
    <property type="entry name" value="FitA-like_RHH"/>
    <property type="match status" value="1"/>
</dbReference>
<organism evidence="3 4">
    <name type="scientific">Sphingomonas qilianensis</name>
    <dbReference type="NCBI Taxonomy" id="1736690"/>
    <lineage>
        <taxon>Bacteria</taxon>
        <taxon>Pseudomonadati</taxon>
        <taxon>Pseudomonadota</taxon>
        <taxon>Alphaproteobacteria</taxon>
        <taxon>Sphingomonadales</taxon>
        <taxon>Sphingomonadaceae</taxon>
        <taxon>Sphingomonas</taxon>
    </lineage>
</organism>